<dbReference type="GO" id="GO:0016787">
    <property type="term" value="F:hydrolase activity"/>
    <property type="evidence" value="ECO:0007669"/>
    <property type="project" value="UniProtKB-KW"/>
</dbReference>
<organism evidence="6 7">
    <name type="scientific">Geosporobacter ferrireducens</name>
    <dbReference type="NCBI Taxonomy" id="1424294"/>
    <lineage>
        <taxon>Bacteria</taxon>
        <taxon>Bacillati</taxon>
        <taxon>Bacillota</taxon>
        <taxon>Clostridia</taxon>
        <taxon>Peptostreptococcales</taxon>
        <taxon>Thermotaleaceae</taxon>
        <taxon>Geosporobacter</taxon>
    </lineage>
</organism>
<keyword evidence="7" id="KW-1185">Reference proteome</keyword>
<gene>
    <name evidence="6" type="ORF">Gferi_09675</name>
</gene>
<evidence type="ECO:0000256" key="2">
    <source>
        <dbReference type="ARBA" id="ARBA00022801"/>
    </source>
</evidence>
<dbReference type="EMBL" id="CP017269">
    <property type="protein sequence ID" value="AOT69825.1"/>
    <property type="molecule type" value="Genomic_DNA"/>
</dbReference>
<accession>A0A1D8GG23</accession>
<keyword evidence="1" id="KW-0547">Nucleotide-binding</keyword>
<dbReference type="AlphaFoldDB" id="A0A1D8GG23"/>
<keyword evidence="4" id="KW-0067">ATP-binding</keyword>
<reference evidence="6 7" key="1">
    <citation type="submission" date="2016-09" db="EMBL/GenBank/DDBJ databases">
        <title>Genomic analysis reveals versatility of anaerobic energy metabolism of Geosporobacter ferrireducens IRF9 of phylum Firmicutes.</title>
        <authorList>
            <person name="Kim S.-J."/>
        </authorList>
    </citation>
    <scope>NUCLEOTIDE SEQUENCE [LARGE SCALE GENOMIC DNA]</scope>
    <source>
        <strain evidence="6 7">IRF9</strain>
    </source>
</reference>
<evidence type="ECO:0000313" key="6">
    <source>
        <dbReference type="EMBL" id="AOT69825.1"/>
    </source>
</evidence>
<feature type="domain" description="UvrD-like helicase ATP-binding" evidence="5">
    <location>
        <begin position="6"/>
        <end position="53"/>
    </location>
</feature>
<evidence type="ECO:0000256" key="3">
    <source>
        <dbReference type="ARBA" id="ARBA00022806"/>
    </source>
</evidence>
<sequence length="87" mass="10134">MNLDHLNDKQREAVLKTEGPLLILAGAGSGYRDFFVKKYFTLENEIYKRITKTTYKECYLICCFLICIFSTGLDDANNIMTNRPHKY</sequence>
<dbReference type="InterPro" id="IPR014016">
    <property type="entry name" value="UvrD-like_ATP-bd"/>
</dbReference>
<dbReference type="RefSeq" id="WP_069975922.1">
    <property type="nucleotide sequence ID" value="NZ_CP017269.1"/>
</dbReference>
<evidence type="ECO:0000259" key="5">
    <source>
        <dbReference type="Pfam" id="PF00580"/>
    </source>
</evidence>
<evidence type="ECO:0000256" key="4">
    <source>
        <dbReference type="ARBA" id="ARBA00022840"/>
    </source>
</evidence>
<keyword evidence="2" id="KW-0378">Hydrolase</keyword>
<dbReference type="InterPro" id="IPR027417">
    <property type="entry name" value="P-loop_NTPase"/>
</dbReference>
<keyword evidence="3" id="KW-0347">Helicase</keyword>
<name>A0A1D8GG23_9FIRM</name>
<dbReference type="GO" id="GO:0005524">
    <property type="term" value="F:ATP binding"/>
    <property type="evidence" value="ECO:0007669"/>
    <property type="project" value="UniProtKB-KW"/>
</dbReference>
<dbReference type="STRING" id="1424294.Gferi_09675"/>
<evidence type="ECO:0000256" key="1">
    <source>
        <dbReference type="ARBA" id="ARBA00022741"/>
    </source>
</evidence>
<proteinExistence type="predicted"/>
<dbReference type="Pfam" id="PF00580">
    <property type="entry name" value="UvrD-helicase"/>
    <property type="match status" value="1"/>
</dbReference>
<dbReference type="Gene3D" id="3.40.50.300">
    <property type="entry name" value="P-loop containing nucleotide triphosphate hydrolases"/>
    <property type="match status" value="1"/>
</dbReference>
<protein>
    <recommendedName>
        <fullName evidence="5">UvrD-like helicase ATP-binding domain-containing protein</fullName>
    </recommendedName>
</protein>
<dbReference type="Proteomes" id="UP000095743">
    <property type="component" value="Chromosome"/>
</dbReference>
<dbReference type="GO" id="GO:0004386">
    <property type="term" value="F:helicase activity"/>
    <property type="evidence" value="ECO:0007669"/>
    <property type="project" value="UniProtKB-KW"/>
</dbReference>
<evidence type="ECO:0000313" key="7">
    <source>
        <dbReference type="Proteomes" id="UP000095743"/>
    </source>
</evidence>
<dbReference type="KEGG" id="gfe:Gferi_09675"/>